<dbReference type="GO" id="GO:0005634">
    <property type="term" value="C:nucleus"/>
    <property type="evidence" value="ECO:0007669"/>
    <property type="project" value="UniProtKB-SubCell"/>
</dbReference>
<dbReference type="FunFam" id="1.20.5.170:FF:000025">
    <property type="entry name" value="nuclear factor interleukin-3-regulated protein-like"/>
    <property type="match status" value="1"/>
</dbReference>
<evidence type="ECO:0000256" key="6">
    <source>
        <dbReference type="ARBA" id="ARBA00023242"/>
    </source>
</evidence>
<dbReference type="Proteomes" id="UP001353858">
    <property type="component" value="Unassembled WGS sequence"/>
</dbReference>
<evidence type="ECO:0000313" key="8">
    <source>
        <dbReference type="EMBL" id="KAK4882808.1"/>
    </source>
</evidence>
<name>A0AAN7SQ37_9COLE</name>
<keyword evidence="9" id="KW-1185">Reference proteome</keyword>
<feature type="domain" description="BZIP" evidence="7">
    <location>
        <begin position="122"/>
        <end position="185"/>
    </location>
</feature>
<dbReference type="PANTHER" id="PTHR11988:SF55">
    <property type="entry name" value="BZIP DOMAIN-CONTAINING PROTEIN"/>
    <property type="match status" value="1"/>
</dbReference>
<sequence length="190" mass="21735">MNPRENLLHSGTGSGTFQASPLSAFHFFRSYNYLLPNDVTAHLLSESAIQSTEPEKISSILHSESDRPFISKPYNYWQPGNTASSEFARTSTNLVSPVGSIFGNNYKRQRGEKKPIPDEQKDDKYFERRRRNNQAAKKSRDARKLREDQVALKAAILEHENAILRAQILTLRDEATTLRRLLMDKKISEL</sequence>
<dbReference type="GO" id="GO:0000981">
    <property type="term" value="F:DNA-binding transcription factor activity, RNA polymerase II-specific"/>
    <property type="evidence" value="ECO:0007669"/>
    <property type="project" value="TreeGrafter"/>
</dbReference>
<dbReference type="Pfam" id="PF07716">
    <property type="entry name" value="bZIP_2"/>
    <property type="match status" value="1"/>
</dbReference>
<dbReference type="PROSITE" id="PS50217">
    <property type="entry name" value="BZIP"/>
    <property type="match status" value="1"/>
</dbReference>
<dbReference type="InterPro" id="IPR004827">
    <property type="entry name" value="bZIP"/>
</dbReference>
<dbReference type="InterPro" id="IPR040223">
    <property type="entry name" value="PAR_bZIP"/>
</dbReference>
<evidence type="ECO:0000256" key="2">
    <source>
        <dbReference type="ARBA" id="ARBA00006079"/>
    </source>
</evidence>
<dbReference type="CDD" id="cd14695">
    <property type="entry name" value="bZIP_HLF"/>
    <property type="match status" value="1"/>
</dbReference>
<gene>
    <name evidence="8" type="ORF">RN001_006127</name>
</gene>
<accession>A0AAN7SQ37</accession>
<dbReference type="Gene3D" id="1.20.5.170">
    <property type="match status" value="1"/>
</dbReference>
<dbReference type="InterPro" id="IPR046347">
    <property type="entry name" value="bZIP_sf"/>
</dbReference>
<dbReference type="AlphaFoldDB" id="A0AAN7SQ37"/>
<keyword evidence="4" id="KW-0238">DNA-binding</keyword>
<organism evidence="8 9">
    <name type="scientific">Aquatica leii</name>
    <dbReference type="NCBI Taxonomy" id="1421715"/>
    <lineage>
        <taxon>Eukaryota</taxon>
        <taxon>Metazoa</taxon>
        <taxon>Ecdysozoa</taxon>
        <taxon>Arthropoda</taxon>
        <taxon>Hexapoda</taxon>
        <taxon>Insecta</taxon>
        <taxon>Pterygota</taxon>
        <taxon>Neoptera</taxon>
        <taxon>Endopterygota</taxon>
        <taxon>Coleoptera</taxon>
        <taxon>Polyphaga</taxon>
        <taxon>Elateriformia</taxon>
        <taxon>Elateroidea</taxon>
        <taxon>Lampyridae</taxon>
        <taxon>Luciolinae</taxon>
        <taxon>Aquatica</taxon>
    </lineage>
</organism>
<proteinExistence type="inferred from homology"/>
<reference evidence="9" key="1">
    <citation type="submission" date="2023-01" db="EMBL/GenBank/DDBJ databases">
        <title>Key to firefly adult light organ development and bioluminescence: homeobox transcription factors regulate luciferase expression and transportation to peroxisome.</title>
        <authorList>
            <person name="Fu X."/>
        </authorList>
    </citation>
    <scope>NUCLEOTIDE SEQUENCE [LARGE SCALE GENOMIC DNA]</scope>
</reference>
<dbReference type="GO" id="GO:0000978">
    <property type="term" value="F:RNA polymerase II cis-regulatory region sequence-specific DNA binding"/>
    <property type="evidence" value="ECO:0007669"/>
    <property type="project" value="TreeGrafter"/>
</dbReference>
<dbReference type="EMBL" id="JARPUR010000002">
    <property type="protein sequence ID" value="KAK4882808.1"/>
    <property type="molecule type" value="Genomic_DNA"/>
</dbReference>
<comment type="caution">
    <text evidence="8">The sequence shown here is derived from an EMBL/GenBank/DDBJ whole genome shotgun (WGS) entry which is preliminary data.</text>
</comment>
<dbReference type="SUPFAM" id="SSF57959">
    <property type="entry name" value="Leucine zipper domain"/>
    <property type="match status" value="1"/>
</dbReference>
<protein>
    <recommendedName>
        <fullName evidence="7">BZIP domain-containing protein</fullName>
    </recommendedName>
</protein>
<evidence type="ECO:0000259" key="7">
    <source>
        <dbReference type="PROSITE" id="PS50217"/>
    </source>
</evidence>
<dbReference type="SMART" id="SM00338">
    <property type="entry name" value="BRLZ"/>
    <property type="match status" value="1"/>
</dbReference>
<keyword evidence="6" id="KW-0539">Nucleus</keyword>
<evidence type="ECO:0000256" key="3">
    <source>
        <dbReference type="ARBA" id="ARBA00023015"/>
    </source>
</evidence>
<evidence type="ECO:0000313" key="9">
    <source>
        <dbReference type="Proteomes" id="UP001353858"/>
    </source>
</evidence>
<keyword evidence="5" id="KW-0804">Transcription</keyword>
<comment type="similarity">
    <text evidence="2">Belongs to the bZIP family. NFIL3 subfamily.</text>
</comment>
<comment type="subcellular location">
    <subcellularLocation>
        <location evidence="1">Nucleus</location>
    </subcellularLocation>
</comment>
<evidence type="ECO:0000256" key="4">
    <source>
        <dbReference type="ARBA" id="ARBA00023125"/>
    </source>
</evidence>
<evidence type="ECO:0000256" key="1">
    <source>
        <dbReference type="ARBA" id="ARBA00004123"/>
    </source>
</evidence>
<dbReference type="PANTHER" id="PTHR11988">
    <property type="entry name" value="THYROTROPH EMBRYONIC FACTOR RELATED"/>
    <property type="match status" value="1"/>
</dbReference>
<evidence type="ECO:0000256" key="5">
    <source>
        <dbReference type="ARBA" id="ARBA00023163"/>
    </source>
</evidence>
<keyword evidence="3" id="KW-0805">Transcription regulation</keyword>